<proteinExistence type="predicted"/>
<gene>
    <name evidence="1" type="ORF">NPIL_234031</name>
</gene>
<evidence type="ECO:0000313" key="2">
    <source>
        <dbReference type="Proteomes" id="UP000887013"/>
    </source>
</evidence>
<reference evidence="1" key="1">
    <citation type="submission" date="2020-08" db="EMBL/GenBank/DDBJ databases">
        <title>Multicomponent nature underlies the extraordinary mechanical properties of spider dragline silk.</title>
        <authorList>
            <person name="Kono N."/>
            <person name="Nakamura H."/>
            <person name="Mori M."/>
            <person name="Yoshida Y."/>
            <person name="Ohtoshi R."/>
            <person name="Malay A.D."/>
            <person name="Moran D.A.P."/>
            <person name="Tomita M."/>
            <person name="Numata K."/>
            <person name="Arakawa K."/>
        </authorList>
    </citation>
    <scope>NUCLEOTIDE SEQUENCE</scope>
</reference>
<accession>A0A8X6U771</accession>
<keyword evidence="2" id="KW-1185">Reference proteome</keyword>
<protein>
    <submittedName>
        <fullName evidence="1">Uncharacterized protein</fullName>
    </submittedName>
</protein>
<name>A0A8X6U771_NEPPI</name>
<dbReference type="EMBL" id="BMAW01118755">
    <property type="protein sequence ID" value="GFT81362.1"/>
    <property type="molecule type" value="Genomic_DNA"/>
</dbReference>
<organism evidence="1 2">
    <name type="scientific">Nephila pilipes</name>
    <name type="common">Giant wood spider</name>
    <name type="synonym">Nephila maculata</name>
    <dbReference type="NCBI Taxonomy" id="299642"/>
    <lineage>
        <taxon>Eukaryota</taxon>
        <taxon>Metazoa</taxon>
        <taxon>Ecdysozoa</taxon>
        <taxon>Arthropoda</taxon>
        <taxon>Chelicerata</taxon>
        <taxon>Arachnida</taxon>
        <taxon>Araneae</taxon>
        <taxon>Araneomorphae</taxon>
        <taxon>Entelegynae</taxon>
        <taxon>Araneoidea</taxon>
        <taxon>Nephilidae</taxon>
        <taxon>Nephila</taxon>
    </lineage>
</organism>
<dbReference type="AlphaFoldDB" id="A0A8X6U771"/>
<sequence length="93" mass="10590">MLLCGSTLLRPLRLGHLTGIQILFQNCNTFSEHVVRCIHSTILDASLQQHSNNMVPLTYLTHEVQQLLLHNFTEVCIIRLAFPARCFLRSSDS</sequence>
<evidence type="ECO:0000313" key="1">
    <source>
        <dbReference type="EMBL" id="GFT81362.1"/>
    </source>
</evidence>
<comment type="caution">
    <text evidence="1">The sequence shown here is derived from an EMBL/GenBank/DDBJ whole genome shotgun (WGS) entry which is preliminary data.</text>
</comment>
<dbReference type="Proteomes" id="UP000887013">
    <property type="component" value="Unassembled WGS sequence"/>
</dbReference>